<dbReference type="Gene3D" id="3.30.420.40">
    <property type="match status" value="2"/>
</dbReference>
<comment type="similarity">
    <text evidence="1">Belongs to the actin family.</text>
</comment>
<sequence length="359" mass="39106">MSAVVIDSGSCKIKAGLAGDDAPSFVFPSVVGIPRAEGEKLCGDAAIQNRETHRIFSPISRGFATNWDQVSDIWRHTFSDVFHVAPEEHPVLLSEAPLNPGANRMKMAQIMFETFNVPSICIQIQAALALYASGHTSGMVVDAGKEIIRIVPVNEGHCVANAIQTVGLGGEDLTNYLMRILSERGYTFVSETDRANVNEIKEKMCFVSEDFAADMSEPGPDKSYSLPDGTTIAIGTECFRCPEVLFNPTLIGKEDNAVDVALFTSSEQCDHAIRDTLRANIVLAGGTTMFRGFAERLQGRMINLCPPGKQVVIRAAPERTFFAWMGGSIMATLSTFPQNCITRADYDEAGPDRVLTKWT</sequence>
<dbReference type="InterPro" id="IPR004000">
    <property type="entry name" value="Actin"/>
</dbReference>
<dbReference type="Proteomes" id="UP001141327">
    <property type="component" value="Unassembled WGS sequence"/>
</dbReference>
<keyword evidence="3" id="KW-1185">Reference proteome</keyword>
<dbReference type="InterPro" id="IPR043129">
    <property type="entry name" value="ATPase_NBD"/>
</dbReference>
<organism evidence="2 3">
    <name type="scientific">Paratrimastix pyriformis</name>
    <dbReference type="NCBI Taxonomy" id="342808"/>
    <lineage>
        <taxon>Eukaryota</taxon>
        <taxon>Metamonada</taxon>
        <taxon>Preaxostyla</taxon>
        <taxon>Paratrimastigidae</taxon>
        <taxon>Paratrimastix</taxon>
    </lineage>
</organism>
<dbReference type="SUPFAM" id="SSF53067">
    <property type="entry name" value="Actin-like ATPase domain"/>
    <property type="match status" value="2"/>
</dbReference>
<protein>
    <submittedName>
        <fullName evidence="2">Actin</fullName>
    </submittedName>
</protein>
<proteinExistence type="inferred from homology"/>
<evidence type="ECO:0000256" key="1">
    <source>
        <dbReference type="RuleBase" id="RU000487"/>
    </source>
</evidence>
<dbReference type="EMBL" id="JAPMOS010000010">
    <property type="protein sequence ID" value="KAJ4461008.1"/>
    <property type="molecule type" value="Genomic_DNA"/>
</dbReference>
<dbReference type="PANTHER" id="PTHR11937">
    <property type="entry name" value="ACTIN"/>
    <property type="match status" value="1"/>
</dbReference>
<gene>
    <name evidence="2" type="ORF">PAPYR_2869</name>
</gene>
<evidence type="ECO:0000313" key="2">
    <source>
        <dbReference type="EMBL" id="KAJ4461008.1"/>
    </source>
</evidence>
<dbReference type="SMART" id="SM00268">
    <property type="entry name" value="ACTIN"/>
    <property type="match status" value="1"/>
</dbReference>
<reference evidence="2" key="1">
    <citation type="journal article" date="2022" name="bioRxiv">
        <title>Genomics of Preaxostyla Flagellates Illuminates Evolutionary Transitions and the Path Towards Mitochondrial Loss.</title>
        <authorList>
            <person name="Novak L.V.F."/>
            <person name="Treitli S.C."/>
            <person name="Pyrih J."/>
            <person name="Halakuc P."/>
            <person name="Pipaliya S.V."/>
            <person name="Vacek V."/>
            <person name="Brzon O."/>
            <person name="Soukal P."/>
            <person name="Eme L."/>
            <person name="Dacks J.B."/>
            <person name="Karnkowska A."/>
            <person name="Elias M."/>
            <person name="Hampl V."/>
        </authorList>
    </citation>
    <scope>NUCLEOTIDE SEQUENCE</scope>
    <source>
        <strain evidence="2">RCP-MX</strain>
    </source>
</reference>
<dbReference type="PRINTS" id="PR00190">
    <property type="entry name" value="ACTIN"/>
</dbReference>
<evidence type="ECO:0000313" key="3">
    <source>
        <dbReference type="Proteomes" id="UP001141327"/>
    </source>
</evidence>
<accession>A0ABQ8UP96</accession>
<dbReference type="Pfam" id="PF00022">
    <property type="entry name" value="Actin"/>
    <property type="match status" value="1"/>
</dbReference>
<name>A0ABQ8UP96_9EUKA</name>
<dbReference type="Gene3D" id="3.90.640.10">
    <property type="entry name" value="Actin, Chain A, domain 4"/>
    <property type="match status" value="1"/>
</dbReference>
<comment type="caution">
    <text evidence="2">The sequence shown here is derived from an EMBL/GenBank/DDBJ whole genome shotgun (WGS) entry which is preliminary data.</text>
</comment>